<keyword evidence="1" id="KW-0472">Membrane</keyword>
<reference evidence="2" key="1">
    <citation type="journal article" date="2023" name="Nat. Commun.">
        <title>Diploid and tetraploid genomes of Acorus and the evolution of monocots.</title>
        <authorList>
            <person name="Ma L."/>
            <person name="Liu K.W."/>
            <person name="Li Z."/>
            <person name="Hsiao Y.Y."/>
            <person name="Qi Y."/>
            <person name="Fu T."/>
            <person name="Tang G.D."/>
            <person name="Zhang D."/>
            <person name="Sun W.H."/>
            <person name="Liu D.K."/>
            <person name="Li Y."/>
            <person name="Chen G.Z."/>
            <person name="Liu X.D."/>
            <person name="Liao X.Y."/>
            <person name="Jiang Y.T."/>
            <person name="Yu X."/>
            <person name="Hao Y."/>
            <person name="Huang J."/>
            <person name="Zhao X.W."/>
            <person name="Ke S."/>
            <person name="Chen Y.Y."/>
            <person name="Wu W.L."/>
            <person name="Hsu J.L."/>
            <person name="Lin Y.F."/>
            <person name="Huang M.D."/>
            <person name="Li C.Y."/>
            <person name="Huang L."/>
            <person name="Wang Z.W."/>
            <person name="Zhao X."/>
            <person name="Zhong W.Y."/>
            <person name="Peng D.H."/>
            <person name="Ahmad S."/>
            <person name="Lan S."/>
            <person name="Zhang J.S."/>
            <person name="Tsai W.C."/>
            <person name="Van de Peer Y."/>
            <person name="Liu Z.J."/>
        </authorList>
    </citation>
    <scope>NUCLEOTIDE SEQUENCE</scope>
    <source>
        <strain evidence="2">SCP</strain>
    </source>
</reference>
<keyword evidence="3" id="KW-1185">Reference proteome</keyword>
<dbReference type="EMBL" id="JAUJYN010000006">
    <property type="protein sequence ID" value="KAK1268827.1"/>
    <property type="molecule type" value="Genomic_DNA"/>
</dbReference>
<reference evidence="2" key="2">
    <citation type="submission" date="2023-06" db="EMBL/GenBank/DDBJ databases">
        <authorList>
            <person name="Ma L."/>
            <person name="Liu K.-W."/>
            <person name="Li Z."/>
            <person name="Hsiao Y.-Y."/>
            <person name="Qi Y."/>
            <person name="Fu T."/>
            <person name="Tang G."/>
            <person name="Zhang D."/>
            <person name="Sun W.-H."/>
            <person name="Liu D.-K."/>
            <person name="Li Y."/>
            <person name="Chen G.-Z."/>
            <person name="Liu X.-D."/>
            <person name="Liao X.-Y."/>
            <person name="Jiang Y.-T."/>
            <person name="Yu X."/>
            <person name="Hao Y."/>
            <person name="Huang J."/>
            <person name="Zhao X.-W."/>
            <person name="Ke S."/>
            <person name="Chen Y.-Y."/>
            <person name="Wu W.-L."/>
            <person name="Hsu J.-L."/>
            <person name="Lin Y.-F."/>
            <person name="Huang M.-D."/>
            <person name="Li C.-Y."/>
            <person name="Huang L."/>
            <person name="Wang Z.-W."/>
            <person name="Zhao X."/>
            <person name="Zhong W.-Y."/>
            <person name="Peng D.-H."/>
            <person name="Ahmad S."/>
            <person name="Lan S."/>
            <person name="Zhang J.-S."/>
            <person name="Tsai W.-C."/>
            <person name="Van De Peer Y."/>
            <person name="Liu Z.-J."/>
        </authorList>
    </citation>
    <scope>NUCLEOTIDE SEQUENCE</scope>
    <source>
        <strain evidence="2">SCP</strain>
        <tissue evidence="2">Leaves</tissue>
    </source>
</reference>
<accession>A0AAV9AXB3</accession>
<evidence type="ECO:0000313" key="3">
    <source>
        <dbReference type="Proteomes" id="UP001179952"/>
    </source>
</evidence>
<dbReference type="Proteomes" id="UP001179952">
    <property type="component" value="Unassembled WGS sequence"/>
</dbReference>
<gene>
    <name evidence="2" type="ORF">QJS04_geneDACA006786</name>
</gene>
<sequence length="67" mass="7843">MRTKSKDGLFLKKHSQWPPESFRPRRGLRARAVLFLPWMLIGFSFMDVDDDKSKKVDLFLNTFAVVA</sequence>
<evidence type="ECO:0000256" key="1">
    <source>
        <dbReference type="SAM" id="Phobius"/>
    </source>
</evidence>
<feature type="transmembrane region" description="Helical" evidence="1">
    <location>
        <begin position="28"/>
        <end position="46"/>
    </location>
</feature>
<comment type="caution">
    <text evidence="2">The sequence shown here is derived from an EMBL/GenBank/DDBJ whole genome shotgun (WGS) entry which is preliminary data.</text>
</comment>
<keyword evidence="1" id="KW-1133">Transmembrane helix</keyword>
<evidence type="ECO:0000313" key="2">
    <source>
        <dbReference type="EMBL" id="KAK1268827.1"/>
    </source>
</evidence>
<name>A0AAV9AXB3_ACOGR</name>
<keyword evidence="1" id="KW-0812">Transmembrane</keyword>
<protein>
    <submittedName>
        <fullName evidence="2">Uncharacterized protein</fullName>
    </submittedName>
</protein>
<dbReference type="AlphaFoldDB" id="A0AAV9AXB3"/>
<proteinExistence type="predicted"/>
<organism evidence="2 3">
    <name type="scientific">Acorus gramineus</name>
    <name type="common">Dwarf sweet flag</name>
    <dbReference type="NCBI Taxonomy" id="55184"/>
    <lineage>
        <taxon>Eukaryota</taxon>
        <taxon>Viridiplantae</taxon>
        <taxon>Streptophyta</taxon>
        <taxon>Embryophyta</taxon>
        <taxon>Tracheophyta</taxon>
        <taxon>Spermatophyta</taxon>
        <taxon>Magnoliopsida</taxon>
        <taxon>Liliopsida</taxon>
        <taxon>Acoraceae</taxon>
        <taxon>Acorus</taxon>
    </lineage>
</organism>